<comment type="similarity">
    <text evidence="1">Belongs to the sulfur carrier protein TusA family.</text>
</comment>
<sequence length="72" mass="8238">MAEIIDVRGLSCPEPVLRTLEVLKKLDKGEVEIWVDTNTSKENIIRAVNSIKCQILEIKEEENIYKILVKKG</sequence>
<dbReference type="InterPro" id="IPR036868">
    <property type="entry name" value="TusA-like_sf"/>
</dbReference>
<dbReference type="Gene3D" id="3.30.110.40">
    <property type="entry name" value="TusA-like domain"/>
    <property type="match status" value="1"/>
</dbReference>
<dbReference type="SUPFAM" id="SSF64307">
    <property type="entry name" value="SirA-like"/>
    <property type="match status" value="1"/>
</dbReference>
<dbReference type="AlphaFoldDB" id="A0A2N7PM63"/>
<proteinExistence type="inferred from homology"/>
<protein>
    <submittedName>
        <fullName evidence="3">Preprotein translocase subunit TatB</fullName>
    </submittedName>
</protein>
<evidence type="ECO:0000313" key="4">
    <source>
        <dbReference type="Proteomes" id="UP000235460"/>
    </source>
</evidence>
<evidence type="ECO:0000256" key="1">
    <source>
        <dbReference type="ARBA" id="ARBA00008984"/>
    </source>
</evidence>
<dbReference type="PANTHER" id="PTHR33279:SF6">
    <property type="entry name" value="SULFUR CARRIER PROTEIN YEDF-RELATED"/>
    <property type="match status" value="1"/>
</dbReference>
<dbReference type="InterPro" id="IPR001455">
    <property type="entry name" value="TusA-like"/>
</dbReference>
<dbReference type="CDD" id="cd00291">
    <property type="entry name" value="SirA_YedF_YeeD"/>
    <property type="match status" value="1"/>
</dbReference>
<accession>A0A2N7PM63</accession>
<dbReference type="Pfam" id="PF01206">
    <property type="entry name" value="TusA"/>
    <property type="match status" value="1"/>
</dbReference>
<evidence type="ECO:0000259" key="2">
    <source>
        <dbReference type="PROSITE" id="PS01148"/>
    </source>
</evidence>
<dbReference type="PANTHER" id="PTHR33279">
    <property type="entry name" value="SULFUR CARRIER PROTEIN YEDF-RELATED"/>
    <property type="match status" value="1"/>
</dbReference>
<gene>
    <name evidence="3" type="ORF">C0190_06245</name>
</gene>
<evidence type="ECO:0000313" key="3">
    <source>
        <dbReference type="EMBL" id="PMP65871.1"/>
    </source>
</evidence>
<comment type="caution">
    <text evidence="3">The sequence shown here is derived from an EMBL/GenBank/DDBJ whole genome shotgun (WGS) entry which is preliminary data.</text>
</comment>
<dbReference type="PROSITE" id="PS01148">
    <property type="entry name" value="UPF0033"/>
    <property type="match status" value="1"/>
</dbReference>
<dbReference type="EMBL" id="PNIK01000089">
    <property type="protein sequence ID" value="PMP65871.1"/>
    <property type="molecule type" value="Genomic_DNA"/>
</dbReference>
<organism evidence="3 4">
    <name type="scientific">Thermodesulfobacterium geofontis</name>
    <dbReference type="NCBI Taxonomy" id="1295609"/>
    <lineage>
        <taxon>Bacteria</taxon>
        <taxon>Pseudomonadati</taxon>
        <taxon>Thermodesulfobacteriota</taxon>
        <taxon>Thermodesulfobacteria</taxon>
        <taxon>Thermodesulfobacteriales</taxon>
        <taxon>Thermodesulfobacteriaceae</taxon>
        <taxon>Thermodesulfobacterium</taxon>
    </lineage>
</organism>
<name>A0A2N7PM63_9BACT</name>
<reference evidence="3 4" key="1">
    <citation type="submission" date="2018-01" db="EMBL/GenBank/DDBJ databases">
        <title>Metagenomic assembled genomes from two thermal pools in the Uzon Caldera, Kamchatka, Russia.</title>
        <authorList>
            <person name="Wilkins L."/>
            <person name="Ettinger C."/>
        </authorList>
    </citation>
    <scope>NUCLEOTIDE SEQUENCE [LARGE SCALE GENOMIC DNA]</scope>
    <source>
        <strain evidence="3">ZAV-08</strain>
    </source>
</reference>
<dbReference type="Proteomes" id="UP000235460">
    <property type="component" value="Unassembled WGS sequence"/>
</dbReference>
<feature type="domain" description="UPF0033" evidence="2">
    <location>
        <begin position="5"/>
        <end position="29"/>
    </location>
</feature>